<gene>
    <name evidence="1" type="ORF">MIM_c10660</name>
</gene>
<evidence type="ECO:0000313" key="2">
    <source>
        <dbReference type="Proteomes" id="UP000019095"/>
    </source>
</evidence>
<dbReference type="STRING" id="1247726.MIM_c10660"/>
<evidence type="ECO:0000313" key="1">
    <source>
        <dbReference type="EMBL" id="AHG63164.1"/>
    </source>
</evidence>
<dbReference type="KEGG" id="amim:MIM_c10660"/>
<proteinExistence type="predicted"/>
<dbReference type="AlphaFoldDB" id="W0P8H9"/>
<dbReference type="Gene3D" id="1.10.3790.10">
    <property type="entry name" value="NinB"/>
    <property type="match status" value="1"/>
</dbReference>
<accession>W0P8H9</accession>
<dbReference type="Proteomes" id="UP000019095">
    <property type="component" value="Chromosome"/>
</dbReference>
<reference evidence="1 2" key="1">
    <citation type="journal article" date="2014" name="Microbiology">
        <title>Unravelling the complete genome sequence of Advenella mimigardefordensis strain DPN7T and novel insights in the catabolism of the xenobiotic polythioester precursor 3,3'-dithiodipropionate.</title>
        <authorList>
            <person name="Wubbeler J.H."/>
            <person name="Hiessl S."/>
            <person name="Schuldes J."/>
            <person name="Thurmer A."/>
            <person name="Daniel R."/>
            <person name="Steinbuchel A."/>
        </authorList>
    </citation>
    <scope>NUCLEOTIDE SEQUENCE [LARGE SCALE GENOMIC DNA]</scope>
    <source>
        <strain evidence="2">DSM 17166 / LMG 22922 / DPN7</strain>
    </source>
</reference>
<dbReference type="InterPro" id="IPR036619">
    <property type="entry name" value="NinB_sf"/>
</dbReference>
<dbReference type="HOGENOM" id="CLU_146521_0_0_4"/>
<sequence length="144" mass="16825">MSTDIVNSEEGLQRFIGKARELFLRHKFLRISIKTGKARSLPQNAITHVFYEQIARELREDDELGWKCYCKLHHGVPILRAEDDEFRGVYDSAIKGMSYENKLRVMRYLPVTSLMSKEQLSKYAVEVQDDFRRRGVILQFPEGA</sequence>
<dbReference type="EMBL" id="CP003915">
    <property type="protein sequence ID" value="AHG63164.1"/>
    <property type="molecule type" value="Genomic_DNA"/>
</dbReference>
<dbReference type="eggNOG" id="ENOG50300QM">
    <property type="taxonomic scope" value="Bacteria"/>
</dbReference>
<dbReference type="OrthoDB" id="8685801at2"/>
<protein>
    <submittedName>
        <fullName evidence="1">Uncharacterized protein</fullName>
    </submittedName>
</protein>
<dbReference type="RefSeq" id="WP_025371785.1">
    <property type="nucleotide sequence ID" value="NZ_CP003915.1"/>
</dbReference>
<keyword evidence="2" id="KW-1185">Reference proteome</keyword>
<name>W0P8H9_ADVMD</name>
<organism evidence="1 2">
    <name type="scientific">Advenella mimigardefordensis (strain DSM 17166 / LMG 22922 / DPN7)</name>
    <dbReference type="NCBI Taxonomy" id="1247726"/>
    <lineage>
        <taxon>Bacteria</taxon>
        <taxon>Pseudomonadati</taxon>
        <taxon>Pseudomonadota</taxon>
        <taxon>Betaproteobacteria</taxon>
        <taxon>Burkholderiales</taxon>
        <taxon>Alcaligenaceae</taxon>
    </lineage>
</organism>